<dbReference type="InterPro" id="IPR021135">
    <property type="entry name" value="PEP_COase"/>
</dbReference>
<dbReference type="Pfam" id="PF00311">
    <property type="entry name" value="PEPcase"/>
    <property type="match status" value="2"/>
</dbReference>
<evidence type="ECO:0000313" key="4">
    <source>
        <dbReference type="Proteomes" id="UP000321301"/>
    </source>
</evidence>
<organism evidence="3 4">
    <name type="scientific">Cyclobacterium qasimii</name>
    <dbReference type="NCBI Taxonomy" id="1350429"/>
    <lineage>
        <taxon>Bacteria</taxon>
        <taxon>Pseudomonadati</taxon>
        <taxon>Bacteroidota</taxon>
        <taxon>Cytophagia</taxon>
        <taxon>Cytophagales</taxon>
        <taxon>Cyclobacteriaceae</taxon>
        <taxon>Cyclobacterium</taxon>
    </lineage>
</organism>
<sequence>MANIYETEVAKRFTIYNSLFLDLPFDQIYRTGTLLPILSEACQSGFQKNKTPKEIIRQFFEELMTDKSEEERHDLLFKMVQYIERQVVLFDSIEDASFEKFNDIKGKGTMTALIARAENDHKKEELIEKLKTFSVRLTLTAHPTQFYPGNVLAIITDLEQAIRKNDLGDVDLLLRQLGKTAFINKEKPSPYEEAVSLTWFLEYVFYPSISDIMIRILNQLNIPLHDWENPNLLKVGFWPGGDRDGNPFVTHEITKKVADKLQNSILKCYYRDIRKVRRRLTFHNVESYLIKAEKGIYNTLFRGEGSGEVFKSKDELLEVLYAARKGIIEEHGGLSLELLDEFILKVRVFGFHFASMDVRQDSRKHDDLWDALITKNDGEAALEAYHKGDEDSKIQKILSVEQLPEISSMEDPFHREMLESISSIAYIQKNNGPMGCHRYIISNNQSLLHVLEVFQLNKLLLSNGGDLLLDIVPLFETIDDLAAAHGVMEALYNNKIYREHLRKRGNKQSIMLGFSDGTKDGGYIRANWSILRAKEELTKVARQDGIDVVFFDGRGGPPARGGGNTHNFYASLGPNVENREIQITIQGQTISANYGKPVSCSYNLEQLLSAGMESHLYPSSENSLTEKQKSLIDEMADISYNAYKELKNHPQFVPYLEKVTPLKFFGMTNIGSRPVKRSKGGSMKFEDLRAIPFVGAWAQMKQNIPGFYGVGKAIEELEKEGRLGEVQQLYKDSLFFRSLLGNSMQSLAKAFYPATAYLKEDPVYGGFWELMYGEYQRSYDKILAVAGMGTLLEDSPVSKESIAIRERIVLPLITIQQYAIQTILDTGKEDRALQNLILRTMFGIINAARNAA</sequence>
<evidence type="ECO:0000256" key="1">
    <source>
        <dbReference type="ARBA" id="ARBA00003670"/>
    </source>
</evidence>
<evidence type="ECO:0000313" key="3">
    <source>
        <dbReference type="EMBL" id="GEO22123.1"/>
    </source>
</evidence>
<proteinExistence type="predicted"/>
<dbReference type="GO" id="GO:0008964">
    <property type="term" value="F:phosphoenolpyruvate carboxylase activity"/>
    <property type="evidence" value="ECO:0007669"/>
    <property type="project" value="InterPro"/>
</dbReference>
<keyword evidence="3" id="KW-0670">Pyruvate</keyword>
<protein>
    <recommendedName>
        <fullName evidence="2">Phosphoenolpyruvate carboxylase</fullName>
    </recommendedName>
</protein>
<keyword evidence="4" id="KW-1185">Reference proteome</keyword>
<dbReference type="Proteomes" id="UP000321301">
    <property type="component" value="Unassembled WGS sequence"/>
</dbReference>
<accession>A0A512CD42</accession>
<comment type="function">
    <text evidence="1">Forms oxaloacetate, a four-carbon dicarboxylic acid source for the tricarboxylic acid cycle.</text>
</comment>
<comment type="caution">
    <text evidence="3">The sequence shown here is derived from an EMBL/GenBank/DDBJ whole genome shotgun (WGS) entry which is preliminary data.</text>
</comment>
<gene>
    <name evidence="3" type="primary">ppc</name>
    <name evidence="3" type="ORF">CQA01_26570</name>
</gene>
<reference evidence="3 4" key="1">
    <citation type="submission" date="2019-07" db="EMBL/GenBank/DDBJ databases">
        <title>Whole genome shotgun sequence of Cyclobacterium qasimii NBRC 106168.</title>
        <authorList>
            <person name="Hosoyama A."/>
            <person name="Uohara A."/>
            <person name="Ohji S."/>
            <person name="Ichikawa N."/>
        </authorList>
    </citation>
    <scope>NUCLEOTIDE SEQUENCE [LARGE SCALE GENOMIC DNA]</scope>
    <source>
        <strain evidence="3 4">NBRC 106168</strain>
    </source>
</reference>
<dbReference type="PANTHER" id="PTHR30523:SF6">
    <property type="entry name" value="PHOSPHOENOLPYRUVATE CARBOXYLASE"/>
    <property type="match status" value="1"/>
</dbReference>
<dbReference type="RefSeq" id="WP_020891424.1">
    <property type="nucleotide sequence ID" value="NZ_BJYV01000013.1"/>
</dbReference>
<dbReference type="PANTHER" id="PTHR30523">
    <property type="entry name" value="PHOSPHOENOLPYRUVATE CARBOXYLASE"/>
    <property type="match status" value="1"/>
</dbReference>
<dbReference type="EMBL" id="BJYV01000013">
    <property type="protein sequence ID" value="GEO22123.1"/>
    <property type="molecule type" value="Genomic_DNA"/>
</dbReference>
<dbReference type="GO" id="GO:0015977">
    <property type="term" value="P:carbon fixation"/>
    <property type="evidence" value="ECO:0007669"/>
    <property type="project" value="InterPro"/>
</dbReference>
<name>A0A512CD42_9BACT</name>
<dbReference type="SUPFAM" id="SSF51621">
    <property type="entry name" value="Phosphoenolpyruvate/pyruvate domain"/>
    <property type="match status" value="1"/>
</dbReference>
<dbReference type="GO" id="GO:0006099">
    <property type="term" value="P:tricarboxylic acid cycle"/>
    <property type="evidence" value="ECO:0007669"/>
    <property type="project" value="InterPro"/>
</dbReference>
<dbReference type="GO" id="GO:0005829">
    <property type="term" value="C:cytosol"/>
    <property type="evidence" value="ECO:0007669"/>
    <property type="project" value="TreeGrafter"/>
</dbReference>
<dbReference type="PRINTS" id="PR00150">
    <property type="entry name" value="PEPCARBXLASE"/>
</dbReference>
<evidence type="ECO:0000256" key="2">
    <source>
        <dbReference type="ARBA" id="ARBA00022419"/>
    </source>
</evidence>
<dbReference type="InterPro" id="IPR015813">
    <property type="entry name" value="Pyrv/PenolPyrv_kinase-like_dom"/>
</dbReference>
<dbReference type="AlphaFoldDB" id="A0A512CD42"/>